<evidence type="ECO:0000313" key="4">
    <source>
        <dbReference type="Proteomes" id="UP001595914"/>
    </source>
</evidence>
<dbReference type="PROSITE" id="PS51257">
    <property type="entry name" value="PROKAR_LIPOPROTEIN"/>
    <property type="match status" value="1"/>
</dbReference>
<comment type="caution">
    <text evidence="3">The sequence shown here is derived from an EMBL/GenBank/DDBJ whole genome shotgun (WGS) entry which is preliminary data.</text>
</comment>
<dbReference type="PROSITE" id="PS51318">
    <property type="entry name" value="TAT"/>
    <property type="match status" value="1"/>
</dbReference>
<sequence length="208" mass="21699">MTTLIGRTPLTRRALLSAGATLTVLTALTGCSSTSTTPEPAATSSATQTESAEQAEARRQTQAAATKAREEAAAAEAAKRQAAEAAKKDPATYEQLTERDFALIAKNPDAAIGRKVVVYGRVTQFDSATGTTQFLARTAPLVPDSVYDYDQNTLVVGDTAALIRDVVKGDLVTMHAEVLGSYTYDTQAGGSTTVPKLSVNIVEVTGSA</sequence>
<name>A0ABV9FMT8_9NOCA</name>
<gene>
    <name evidence="3" type="ORF">ACFO6S_05570</name>
</gene>
<organism evidence="3 4">
    <name type="scientific">Rhodococcus kronopolitis</name>
    <dbReference type="NCBI Taxonomy" id="1460226"/>
    <lineage>
        <taxon>Bacteria</taxon>
        <taxon>Bacillati</taxon>
        <taxon>Actinomycetota</taxon>
        <taxon>Actinomycetes</taxon>
        <taxon>Mycobacteriales</taxon>
        <taxon>Nocardiaceae</taxon>
        <taxon>Rhodococcus</taxon>
    </lineage>
</organism>
<dbReference type="Proteomes" id="UP001595914">
    <property type="component" value="Unassembled WGS sequence"/>
</dbReference>
<keyword evidence="2" id="KW-0732">Signal</keyword>
<proteinExistence type="predicted"/>
<dbReference type="InterPro" id="IPR006311">
    <property type="entry name" value="TAT_signal"/>
</dbReference>
<feature type="signal peptide" evidence="2">
    <location>
        <begin position="1"/>
        <end position="29"/>
    </location>
</feature>
<evidence type="ECO:0000256" key="2">
    <source>
        <dbReference type="SAM" id="SignalP"/>
    </source>
</evidence>
<dbReference type="EMBL" id="JBHSFO010000002">
    <property type="protein sequence ID" value="MFC4603153.1"/>
    <property type="molecule type" value="Genomic_DNA"/>
</dbReference>
<reference evidence="4" key="1">
    <citation type="journal article" date="2019" name="Int. J. Syst. Evol. Microbiol.">
        <title>The Global Catalogue of Microorganisms (GCM) 10K type strain sequencing project: providing services to taxonomists for standard genome sequencing and annotation.</title>
        <authorList>
            <consortium name="The Broad Institute Genomics Platform"/>
            <consortium name="The Broad Institute Genome Sequencing Center for Infectious Disease"/>
            <person name="Wu L."/>
            <person name="Ma J."/>
        </authorList>
    </citation>
    <scope>NUCLEOTIDE SEQUENCE [LARGE SCALE GENOMIC DNA]</scope>
    <source>
        <strain evidence="4">CCUG 54520</strain>
    </source>
</reference>
<evidence type="ECO:0000313" key="3">
    <source>
        <dbReference type="EMBL" id="MFC4603153.1"/>
    </source>
</evidence>
<feature type="chain" id="PRO_5045102319" evidence="2">
    <location>
        <begin position="30"/>
        <end position="208"/>
    </location>
</feature>
<feature type="region of interest" description="Disordered" evidence="1">
    <location>
        <begin position="31"/>
        <end position="64"/>
    </location>
</feature>
<evidence type="ECO:0000256" key="1">
    <source>
        <dbReference type="SAM" id="MobiDB-lite"/>
    </source>
</evidence>
<accession>A0ABV9FMT8</accession>
<protein>
    <submittedName>
        <fullName evidence="3">DUF2510 domain-containing protein</fullName>
    </submittedName>
</protein>
<keyword evidence="4" id="KW-1185">Reference proteome</keyword>
<dbReference type="RefSeq" id="WP_378414885.1">
    <property type="nucleotide sequence ID" value="NZ_JBHSFO010000002.1"/>
</dbReference>